<evidence type="ECO:0000256" key="7">
    <source>
        <dbReference type="SAM" id="Phobius"/>
    </source>
</evidence>
<keyword evidence="4 5" id="KW-0067">ATP-binding</keyword>
<dbReference type="PROSITE" id="PS50011">
    <property type="entry name" value="PROTEIN_KINASE_DOM"/>
    <property type="match status" value="1"/>
</dbReference>
<dbReference type="InterPro" id="IPR008271">
    <property type="entry name" value="Ser/Thr_kinase_AS"/>
</dbReference>
<dbReference type="Proteomes" id="UP001139031">
    <property type="component" value="Unassembled WGS sequence"/>
</dbReference>
<sequence length="491" mass="53265">MPPIPKSRPANALLSKSEMANSAASSSTLEVTFNEDVGRVINGRYELLGVIGEGGMGVVFEAHDHRVDRRVAIKLVRRECLTDNKFIIRFRRELEVTAQLRHPSTIRVFEHGECEDGRPYMVMELLTGTSLCERLEQGKIPELQALQFAKQIAESLSEAHENGIFHRDLKPDNIFIETVGVSTVVKVLDFGIAGGVDAMRLTRAGEVFGTPQYMSPEQCNGGDLDHRTDIYSLGCILYEMIEGKPPFSAESPMATMLKHVRAKVPTPRNGSQFTAKLLQLALRKDRTKRIQSAGRFAELIGQAIGAVRAAEEGRVVHIPELSGSQHTGPFAAVGAGGPQRVTLTGAMPNQESNRNLFIGIGAGVAVLLAVVVFVTRGGDDPAEATPPPAETKATQPVGSEGLPKNRALIKANVDGAKVHVDGEFQCNSPCEITVPVGDNRSHEIRLTKDGYIDVVQNWRPLTVTDGLPPFPDLKPISPVLEVKTTGKKRPG</sequence>
<keyword evidence="7" id="KW-1133">Transmembrane helix</keyword>
<dbReference type="PANTHER" id="PTHR43289:SF6">
    <property type="entry name" value="SERINE_THREONINE-PROTEIN KINASE NEKL-3"/>
    <property type="match status" value="1"/>
</dbReference>
<evidence type="ECO:0000313" key="10">
    <source>
        <dbReference type="Proteomes" id="UP001139031"/>
    </source>
</evidence>
<evidence type="ECO:0000256" key="1">
    <source>
        <dbReference type="ARBA" id="ARBA00022679"/>
    </source>
</evidence>
<dbReference type="CDD" id="cd14014">
    <property type="entry name" value="STKc_PknB_like"/>
    <property type="match status" value="1"/>
</dbReference>
<evidence type="ECO:0000256" key="6">
    <source>
        <dbReference type="SAM" id="MobiDB-lite"/>
    </source>
</evidence>
<dbReference type="Pfam" id="PF00069">
    <property type="entry name" value="Pkinase"/>
    <property type="match status" value="1"/>
</dbReference>
<protein>
    <submittedName>
        <fullName evidence="9">Protein kinase</fullName>
    </submittedName>
</protein>
<dbReference type="PANTHER" id="PTHR43289">
    <property type="entry name" value="MITOGEN-ACTIVATED PROTEIN KINASE KINASE KINASE 20-RELATED"/>
    <property type="match status" value="1"/>
</dbReference>
<feature type="domain" description="Protein kinase" evidence="8">
    <location>
        <begin position="45"/>
        <end position="304"/>
    </location>
</feature>
<reference evidence="9" key="1">
    <citation type="submission" date="2021-08" db="EMBL/GenBank/DDBJ databases">
        <authorList>
            <person name="Stevens D.C."/>
        </authorList>
    </citation>
    <scope>NUCLEOTIDE SEQUENCE</scope>
    <source>
        <strain evidence="9">DSM 53165</strain>
    </source>
</reference>
<evidence type="ECO:0000259" key="8">
    <source>
        <dbReference type="PROSITE" id="PS50011"/>
    </source>
</evidence>
<feature type="binding site" evidence="5">
    <location>
        <position position="74"/>
    </location>
    <ligand>
        <name>ATP</name>
        <dbReference type="ChEBI" id="CHEBI:30616"/>
    </ligand>
</feature>
<keyword evidence="3 9" id="KW-0418">Kinase</keyword>
<dbReference type="PROSITE" id="PS00108">
    <property type="entry name" value="PROTEIN_KINASE_ST"/>
    <property type="match status" value="1"/>
</dbReference>
<dbReference type="InterPro" id="IPR000719">
    <property type="entry name" value="Prot_kinase_dom"/>
</dbReference>
<keyword evidence="7" id="KW-0472">Membrane</keyword>
<keyword evidence="10" id="KW-1185">Reference proteome</keyword>
<evidence type="ECO:0000256" key="3">
    <source>
        <dbReference type="ARBA" id="ARBA00022777"/>
    </source>
</evidence>
<dbReference type="InterPro" id="IPR017441">
    <property type="entry name" value="Protein_kinase_ATP_BS"/>
</dbReference>
<evidence type="ECO:0000256" key="5">
    <source>
        <dbReference type="PROSITE-ProRule" id="PRU10141"/>
    </source>
</evidence>
<keyword evidence="7" id="KW-0812">Transmembrane</keyword>
<feature type="transmembrane region" description="Helical" evidence="7">
    <location>
        <begin position="356"/>
        <end position="374"/>
    </location>
</feature>
<dbReference type="InterPro" id="IPR013229">
    <property type="entry name" value="PEGA"/>
</dbReference>
<keyword evidence="1" id="KW-0808">Transferase</keyword>
<dbReference type="EMBL" id="JAIRAU010000039">
    <property type="protein sequence ID" value="MBZ5713202.1"/>
    <property type="molecule type" value="Genomic_DNA"/>
</dbReference>
<dbReference type="InterPro" id="IPR011009">
    <property type="entry name" value="Kinase-like_dom_sf"/>
</dbReference>
<evidence type="ECO:0000313" key="9">
    <source>
        <dbReference type="EMBL" id="MBZ5713202.1"/>
    </source>
</evidence>
<dbReference type="Gene3D" id="1.10.510.10">
    <property type="entry name" value="Transferase(Phosphotransferase) domain 1"/>
    <property type="match status" value="1"/>
</dbReference>
<accession>A0ABS7TY58</accession>
<name>A0ABS7TY58_9BACT</name>
<evidence type="ECO:0000256" key="4">
    <source>
        <dbReference type="ARBA" id="ARBA00022840"/>
    </source>
</evidence>
<keyword evidence="2 5" id="KW-0547">Nucleotide-binding</keyword>
<dbReference type="RefSeq" id="WP_224194945.1">
    <property type="nucleotide sequence ID" value="NZ_JAIRAU010000039.1"/>
</dbReference>
<gene>
    <name evidence="9" type="ORF">K7C98_28540</name>
</gene>
<dbReference type="SUPFAM" id="SSF56112">
    <property type="entry name" value="Protein kinase-like (PK-like)"/>
    <property type="match status" value="1"/>
</dbReference>
<dbReference type="SMART" id="SM00220">
    <property type="entry name" value="S_TKc"/>
    <property type="match status" value="1"/>
</dbReference>
<organism evidence="9 10">
    <name type="scientific">Nannocystis pusilla</name>
    <dbReference type="NCBI Taxonomy" id="889268"/>
    <lineage>
        <taxon>Bacteria</taxon>
        <taxon>Pseudomonadati</taxon>
        <taxon>Myxococcota</taxon>
        <taxon>Polyangia</taxon>
        <taxon>Nannocystales</taxon>
        <taxon>Nannocystaceae</taxon>
        <taxon>Nannocystis</taxon>
    </lineage>
</organism>
<dbReference type="Pfam" id="PF08308">
    <property type="entry name" value="PEGA"/>
    <property type="match status" value="1"/>
</dbReference>
<feature type="region of interest" description="Disordered" evidence="6">
    <location>
        <begin position="380"/>
        <end position="401"/>
    </location>
</feature>
<dbReference type="PROSITE" id="PS00107">
    <property type="entry name" value="PROTEIN_KINASE_ATP"/>
    <property type="match status" value="1"/>
</dbReference>
<evidence type="ECO:0000256" key="2">
    <source>
        <dbReference type="ARBA" id="ARBA00022741"/>
    </source>
</evidence>
<comment type="caution">
    <text evidence="9">The sequence shown here is derived from an EMBL/GenBank/DDBJ whole genome shotgun (WGS) entry which is preliminary data.</text>
</comment>
<dbReference type="GO" id="GO:0016301">
    <property type="term" value="F:kinase activity"/>
    <property type="evidence" value="ECO:0007669"/>
    <property type="project" value="UniProtKB-KW"/>
</dbReference>
<dbReference type="Gene3D" id="3.30.200.20">
    <property type="entry name" value="Phosphorylase Kinase, domain 1"/>
    <property type="match status" value="1"/>
</dbReference>
<proteinExistence type="predicted"/>